<dbReference type="EMBL" id="KL250749">
    <property type="protein sequence ID" value="KGB36166.1"/>
    <property type="molecule type" value="Genomic_DNA"/>
</dbReference>
<evidence type="ECO:0000256" key="2">
    <source>
        <dbReference type="ARBA" id="ARBA00019695"/>
    </source>
</evidence>
<keyword evidence="11" id="KW-1185">Reference proteome</keyword>
<reference evidence="9" key="3">
    <citation type="submission" date="2021-06" db="EMBL/GenBank/DDBJ databases">
        <title>Chromosome-level genome assembly for S. haematobium.</title>
        <authorList>
            <person name="Stroehlein A.J."/>
        </authorList>
    </citation>
    <scope>NUCLEOTIDE SEQUENCE</scope>
</reference>
<dbReference type="Proteomes" id="UP000471633">
    <property type="component" value="Unassembled WGS sequence"/>
</dbReference>
<feature type="compositionally biased region" description="Polar residues" evidence="8">
    <location>
        <begin position="1"/>
        <end position="14"/>
    </location>
</feature>
<evidence type="ECO:0000256" key="7">
    <source>
        <dbReference type="ARBA" id="ARBA00031962"/>
    </source>
</evidence>
<gene>
    <name evidence="9" type="primary">MED22</name>
    <name evidence="9" type="ORF">MS3_00008412</name>
    <name evidence="10" type="ORF">MS3_04434</name>
</gene>
<protein>
    <recommendedName>
        <fullName evidence="2">Mediator of RNA polymerase II transcription subunit 22</fullName>
    </recommendedName>
    <alternativeName>
        <fullName evidence="7">Mediator complex subunit 22</fullName>
    </alternativeName>
</protein>
<evidence type="ECO:0000313" key="9">
    <source>
        <dbReference type="EMBL" id="KAH9593697.1"/>
    </source>
</evidence>
<dbReference type="GO" id="GO:0016592">
    <property type="term" value="C:mediator complex"/>
    <property type="evidence" value="ECO:0007669"/>
    <property type="project" value="InterPro"/>
</dbReference>
<reference evidence="9" key="2">
    <citation type="journal article" date="2019" name="Gigascience">
        <title>High-quality Schistosoma haematobium genome achieved by single-molecule and long-range sequencing.</title>
        <authorList>
            <person name="Stroehlein A.J."/>
            <person name="Korhonen P.K."/>
            <person name="Chong T.M."/>
            <person name="Lim Y.L."/>
            <person name="Chan K.G."/>
            <person name="Webster B."/>
            <person name="Rollinson D."/>
            <person name="Brindley P.J."/>
            <person name="Gasser R.B."/>
            <person name="Young N.D."/>
        </authorList>
    </citation>
    <scope>NUCLEOTIDE SEQUENCE</scope>
</reference>
<evidence type="ECO:0000313" key="11">
    <source>
        <dbReference type="Proteomes" id="UP000471633"/>
    </source>
</evidence>
<keyword evidence="4" id="KW-0804">Transcription</keyword>
<evidence type="ECO:0000256" key="6">
    <source>
        <dbReference type="ARBA" id="ARBA00025687"/>
    </source>
</evidence>
<dbReference type="RefSeq" id="XP_012795931.1">
    <property type="nucleotide sequence ID" value="XM_012940477.2"/>
</dbReference>
<feature type="region of interest" description="Disordered" evidence="8">
    <location>
        <begin position="1"/>
        <end position="24"/>
    </location>
</feature>
<evidence type="ECO:0000256" key="3">
    <source>
        <dbReference type="ARBA" id="ARBA00023015"/>
    </source>
</evidence>
<organism evidence="10">
    <name type="scientific">Schistosoma haematobium</name>
    <name type="common">Blood fluke</name>
    <dbReference type="NCBI Taxonomy" id="6185"/>
    <lineage>
        <taxon>Eukaryota</taxon>
        <taxon>Metazoa</taxon>
        <taxon>Spiralia</taxon>
        <taxon>Lophotrochozoa</taxon>
        <taxon>Platyhelminthes</taxon>
        <taxon>Trematoda</taxon>
        <taxon>Digenea</taxon>
        <taxon>Strigeidida</taxon>
        <taxon>Schistosomatoidea</taxon>
        <taxon>Schistosomatidae</taxon>
        <taxon>Schistosoma</taxon>
    </lineage>
</organism>
<evidence type="ECO:0000256" key="1">
    <source>
        <dbReference type="ARBA" id="ARBA00004123"/>
    </source>
</evidence>
<evidence type="ECO:0000313" key="10">
    <source>
        <dbReference type="EMBL" id="KGB36166.1"/>
    </source>
</evidence>
<dbReference type="Pfam" id="PF06179">
    <property type="entry name" value="Med22"/>
    <property type="match status" value="1"/>
</dbReference>
<comment type="subcellular location">
    <subcellularLocation>
        <location evidence="1">Nucleus</location>
    </subcellularLocation>
</comment>
<dbReference type="GeneID" id="24591973"/>
<dbReference type="CTD" id="6837"/>
<keyword evidence="5" id="KW-0539">Nucleus</keyword>
<reference evidence="10" key="1">
    <citation type="journal article" date="2012" name="Nat. Genet.">
        <title>Whole-genome sequence of Schistosoma haematobium.</title>
        <authorList>
            <person name="Young N.D."/>
            <person name="Jex A.R."/>
            <person name="Li B."/>
            <person name="Liu S."/>
            <person name="Yang L."/>
            <person name="Xiong Z."/>
            <person name="Li Y."/>
            <person name="Cantacessi C."/>
            <person name="Hall R.S."/>
            <person name="Xu X."/>
            <person name="Chen F."/>
            <person name="Wu X."/>
            <person name="Zerlotini A."/>
            <person name="Oliveira G."/>
            <person name="Hofmann A."/>
            <person name="Zhang G."/>
            <person name="Fang X."/>
            <person name="Kang Y."/>
            <person name="Campbell B.E."/>
            <person name="Loukas A."/>
            <person name="Ranganathan S."/>
            <person name="Rollinson D."/>
            <person name="Rinaldi G."/>
            <person name="Brindley P.J."/>
            <person name="Yang H."/>
            <person name="Wang J."/>
            <person name="Wang J."/>
            <person name="Gasser R.B."/>
        </authorList>
    </citation>
    <scope>NUCLEOTIDE SEQUENCE [LARGE SCALE GENOMIC DNA]</scope>
</reference>
<sequence length="166" mass="19106">MQSNQRSTSSNQPNFPRKRNTHVQGLKSRLRSNINSILSNYEMILSRSKIDPNEVTKGLGPYAQCAQDTFEFSVRAANIVHACENITRLVSEIKQFLILGDFRWLARVNSLNQEKLILQKLDLDRVSNRLRDKLVAELHNLEQETSPDYPINTFPKNYSTVKKNTS</sequence>
<dbReference type="KEGG" id="shx:MS3_00008412"/>
<reference evidence="9" key="4">
    <citation type="journal article" date="2022" name="PLoS Pathog.">
        <title>Chromosome-level genome of Schistosoma haematobium underpins genome-wide explorations of molecular variation.</title>
        <authorList>
            <person name="Stroehlein A.J."/>
            <person name="Korhonen P.K."/>
            <person name="Lee V.V."/>
            <person name="Ralph S.A."/>
            <person name="Mentink-Kane M."/>
            <person name="You H."/>
            <person name="McManus D.P."/>
            <person name="Tchuente L.T."/>
            <person name="Stothard J.R."/>
            <person name="Kaur P."/>
            <person name="Dudchenko O."/>
            <person name="Aiden E.L."/>
            <person name="Yang B."/>
            <person name="Yang H."/>
            <person name="Emery A.M."/>
            <person name="Webster B.L."/>
            <person name="Brindley P.J."/>
            <person name="Rollinson D."/>
            <person name="Chang B.C.H."/>
            <person name="Gasser R.B."/>
            <person name="Young N.D."/>
        </authorList>
    </citation>
    <scope>NUCLEOTIDE SEQUENCE</scope>
</reference>
<keyword evidence="3" id="KW-0805">Transcription regulation</keyword>
<dbReference type="InterPro" id="IPR009332">
    <property type="entry name" value="Med22"/>
</dbReference>
<evidence type="ECO:0000256" key="5">
    <source>
        <dbReference type="ARBA" id="ARBA00023242"/>
    </source>
</evidence>
<dbReference type="PANTHER" id="PTHR12434">
    <property type="entry name" value="MEDIATOR OF RNA POLYMERASE II TRANSCRIPTION SUBUNIT 22"/>
    <property type="match status" value="1"/>
</dbReference>
<dbReference type="GO" id="GO:0003712">
    <property type="term" value="F:transcription coregulator activity"/>
    <property type="evidence" value="ECO:0007669"/>
    <property type="project" value="InterPro"/>
</dbReference>
<comment type="function">
    <text evidence="6">Component of the Mediator complex, a coactivator involved in the regulated transcription of nearly all RNA polymerase II-dependent genes. Mediator functions as a bridge to convey information from gene-specific regulatory proteins to the basal RNA polymerase II transcription machinery. Mediator is recruited to promoters by direct interactions with regulatory proteins and serves as a scaffold for the assembly of a functional preinitiation complex with RNA polymerase II and the general transcription factors.</text>
</comment>
<dbReference type="PANTHER" id="PTHR12434:SF6">
    <property type="entry name" value="MEDIATOR OF RNA POLYMERASE II TRANSCRIPTION SUBUNIT 22"/>
    <property type="match status" value="1"/>
</dbReference>
<dbReference type="STRING" id="6185.A0A095APF4"/>
<proteinExistence type="predicted"/>
<dbReference type="GO" id="GO:0006357">
    <property type="term" value="P:regulation of transcription by RNA polymerase II"/>
    <property type="evidence" value="ECO:0007669"/>
    <property type="project" value="InterPro"/>
</dbReference>
<dbReference type="EMBL" id="AMPZ03000001">
    <property type="protein sequence ID" value="KAH9593697.1"/>
    <property type="molecule type" value="Genomic_DNA"/>
</dbReference>
<accession>A0A095APF4</accession>
<name>A0A095APF4_SCHHA</name>
<dbReference type="AlphaFoldDB" id="A0A095APF4"/>
<evidence type="ECO:0000256" key="4">
    <source>
        <dbReference type="ARBA" id="ARBA00023163"/>
    </source>
</evidence>
<evidence type="ECO:0000256" key="8">
    <source>
        <dbReference type="SAM" id="MobiDB-lite"/>
    </source>
</evidence>